<name>A0A7H1MCH2_9NEIS</name>
<sequence length="65" mass="7079">MHHGLQEVPSEDWLVELGMPGVYIEGIINGITPSLLEILPLVLLSVLRLEPQVPLPAEEQSLSPA</sequence>
<evidence type="ECO:0000313" key="1">
    <source>
        <dbReference type="EMBL" id="QNT59337.1"/>
    </source>
</evidence>
<dbReference type="Proteomes" id="UP000516412">
    <property type="component" value="Chromosome"/>
</dbReference>
<accession>A0A7H1MCH2</accession>
<protein>
    <submittedName>
        <fullName evidence="1">Uncharacterized protein</fullName>
    </submittedName>
</protein>
<keyword evidence="2" id="KW-1185">Reference proteome</keyword>
<dbReference type="AlphaFoldDB" id="A0A7H1MCH2"/>
<gene>
    <name evidence="1" type="ORF">H7A79_2307</name>
</gene>
<organism evidence="1 2">
    <name type="scientific">Neisseria musculi</name>
    <dbReference type="NCBI Taxonomy" id="1815583"/>
    <lineage>
        <taxon>Bacteria</taxon>
        <taxon>Pseudomonadati</taxon>
        <taxon>Pseudomonadota</taxon>
        <taxon>Betaproteobacteria</taxon>
        <taxon>Neisseriales</taxon>
        <taxon>Neisseriaceae</taxon>
        <taxon>Neisseria</taxon>
    </lineage>
</organism>
<dbReference type="EMBL" id="CP060414">
    <property type="protein sequence ID" value="QNT59337.1"/>
    <property type="molecule type" value="Genomic_DNA"/>
</dbReference>
<evidence type="ECO:0000313" key="2">
    <source>
        <dbReference type="Proteomes" id="UP000516412"/>
    </source>
</evidence>
<reference evidence="1" key="1">
    <citation type="submission" date="2024-06" db="EMBL/GenBank/DDBJ databases">
        <title>Complete Genome Sequence of mouse commensal type strain Neisseria musculi.</title>
        <authorList>
            <person name="Thapa E."/>
            <person name="Aluvathingal J."/>
            <person name="Nadendla S."/>
            <person name="Mehta A."/>
            <person name="Tettelin H."/>
            <person name="Weyand N.J."/>
        </authorList>
    </citation>
    <scope>NUCLEOTIDE SEQUENCE</scope>
    <source>
        <strain evidence="1">NW831</strain>
    </source>
</reference>
<proteinExistence type="predicted"/>
<dbReference type="KEGG" id="nmus:H7A79_2307"/>